<organism evidence="2 3">
    <name type="scientific">Nocardiopsis terrae</name>
    <dbReference type="NCBI Taxonomy" id="372655"/>
    <lineage>
        <taxon>Bacteria</taxon>
        <taxon>Bacillati</taxon>
        <taxon>Actinomycetota</taxon>
        <taxon>Actinomycetes</taxon>
        <taxon>Streptosporangiales</taxon>
        <taxon>Nocardiopsidaceae</taxon>
        <taxon>Nocardiopsis</taxon>
    </lineage>
</organism>
<sequence length="101" mass="10302">MTPHPERVLALAMIMSAGVAAPLAYYGWLFMPVAIVPGATLAGIAGAWSCHRVAADHPSPLLGFATGIVAGVFTVLLALLPATMVSGVFIAALTFVGENVL</sequence>
<gene>
    <name evidence="2" type="ORF">H4W79_004318</name>
</gene>
<dbReference type="Proteomes" id="UP000598217">
    <property type="component" value="Unassembled WGS sequence"/>
</dbReference>
<evidence type="ECO:0000313" key="2">
    <source>
        <dbReference type="EMBL" id="MBE1460104.1"/>
    </source>
</evidence>
<evidence type="ECO:0008006" key="4">
    <source>
        <dbReference type="Google" id="ProtNLM"/>
    </source>
</evidence>
<evidence type="ECO:0000256" key="1">
    <source>
        <dbReference type="SAM" id="Phobius"/>
    </source>
</evidence>
<proteinExistence type="predicted"/>
<keyword evidence="3" id="KW-1185">Reference proteome</keyword>
<accession>A0ABR9HM30</accession>
<feature type="transmembrane region" description="Helical" evidence="1">
    <location>
        <begin position="30"/>
        <end position="50"/>
    </location>
</feature>
<name>A0ABR9HM30_9ACTN</name>
<comment type="caution">
    <text evidence="2">The sequence shown here is derived from an EMBL/GenBank/DDBJ whole genome shotgun (WGS) entry which is preliminary data.</text>
</comment>
<keyword evidence="1" id="KW-0812">Transmembrane</keyword>
<keyword evidence="1" id="KW-0472">Membrane</keyword>
<protein>
    <recommendedName>
        <fullName evidence="4">DUF4190 domain-containing protein</fullName>
    </recommendedName>
</protein>
<dbReference type="EMBL" id="JADBDY010000001">
    <property type="protein sequence ID" value="MBE1460104.1"/>
    <property type="molecule type" value="Genomic_DNA"/>
</dbReference>
<feature type="transmembrane region" description="Helical" evidence="1">
    <location>
        <begin position="62"/>
        <end position="95"/>
    </location>
</feature>
<evidence type="ECO:0000313" key="3">
    <source>
        <dbReference type="Proteomes" id="UP000598217"/>
    </source>
</evidence>
<reference evidence="2 3" key="1">
    <citation type="submission" date="2020-10" db="EMBL/GenBank/DDBJ databases">
        <title>Sequencing the genomes of 1000 actinobacteria strains.</title>
        <authorList>
            <person name="Klenk H.-P."/>
        </authorList>
    </citation>
    <scope>NUCLEOTIDE SEQUENCE [LARGE SCALE GENOMIC DNA]</scope>
    <source>
        <strain evidence="2 3">DSM 45157</strain>
    </source>
</reference>
<keyword evidence="1" id="KW-1133">Transmembrane helix</keyword>